<keyword evidence="4" id="KW-0378">Hydrolase</keyword>
<dbReference type="STRING" id="1402135.SAMN05444149_10864"/>
<dbReference type="Pfam" id="PF00089">
    <property type="entry name" value="Trypsin"/>
    <property type="match status" value="1"/>
</dbReference>
<dbReference type="SMART" id="SM00020">
    <property type="entry name" value="Tryp_SPc"/>
    <property type="match status" value="1"/>
</dbReference>
<dbReference type="Gene3D" id="2.40.10.10">
    <property type="entry name" value="Trypsin-like serine proteases"/>
    <property type="match status" value="2"/>
</dbReference>
<dbReference type="InterPro" id="IPR009003">
    <property type="entry name" value="Peptidase_S1_PA"/>
</dbReference>
<protein>
    <submittedName>
        <fullName evidence="4">Glutamyl endopeptidase</fullName>
        <ecNumber evidence="4">3.4.21.19</ecNumber>
    </submittedName>
</protein>
<dbReference type="PRINTS" id="PR00722">
    <property type="entry name" value="CHYMOTRYPSIN"/>
</dbReference>
<dbReference type="GO" id="GO:0004252">
    <property type="term" value="F:serine-type endopeptidase activity"/>
    <property type="evidence" value="ECO:0007669"/>
    <property type="project" value="InterPro"/>
</dbReference>
<dbReference type="eggNOG" id="COG3591">
    <property type="taxonomic scope" value="Bacteria"/>
</dbReference>
<dbReference type="Proteomes" id="UP000199754">
    <property type="component" value="Chromosome"/>
</dbReference>
<organism evidence="4 5">
    <name type="scientific">Pseudosulfitobacter pseudonitzschiae</name>
    <dbReference type="NCBI Taxonomy" id="1402135"/>
    <lineage>
        <taxon>Bacteria</taxon>
        <taxon>Pseudomonadati</taxon>
        <taxon>Pseudomonadota</taxon>
        <taxon>Alphaproteobacteria</taxon>
        <taxon>Rhodobacterales</taxon>
        <taxon>Roseobacteraceae</taxon>
        <taxon>Pseudosulfitobacter</taxon>
    </lineage>
</organism>
<evidence type="ECO:0000256" key="1">
    <source>
        <dbReference type="ARBA" id="ARBA00022729"/>
    </source>
</evidence>
<dbReference type="PANTHER" id="PTHR15462:SF8">
    <property type="entry name" value="SERINE PROTEASE"/>
    <property type="match status" value="1"/>
</dbReference>
<dbReference type="PANTHER" id="PTHR15462">
    <property type="entry name" value="SERINE PROTEASE"/>
    <property type="match status" value="1"/>
</dbReference>
<dbReference type="InterPro" id="IPR050966">
    <property type="entry name" value="Glutamyl_endopeptidase"/>
</dbReference>
<dbReference type="KEGG" id="spse:SULPSESMR1_03413"/>
<dbReference type="InterPro" id="IPR043504">
    <property type="entry name" value="Peptidase_S1_PA_chymotrypsin"/>
</dbReference>
<dbReference type="RefSeq" id="WP_240311415.1">
    <property type="nucleotide sequence ID" value="NZ_CP022415.1"/>
</dbReference>
<gene>
    <name evidence="4" type="primary">blaSE</name>
    <name evidence="4" type="ORF">SULPSESMR1_03413</name>
</gene>
<dbReference type="InterPro" id="IPR001254">
    <property type="entry name" value="Trypsin_dom"/>
</dbReference>
<feature type="domain" description="Peptidase S1" evidence="3">
    <location>
        <begin position="13"/>
        <end position="270"/>
    </location>
</feature>
<evidence type="ECO:0000313" key="5">
    <source>
        <dbReference type="Proteomes" id="UP000199754"/>
    </source>
</evidence>
<dbReference type="AlphaFoldDB" id="A0A221K5G4"/>
<feature type="signal peptide" evidence="2">
    <location>
        <begin position="1"/>
        <end position="20"/>
    </location>
</feature>
<dbReference type="PROSITE" id="PS50240">
    <property type="entry name" value="TRYPSIN_DOM"/>
    <property type="match status" value="1"/>
</dbReference>
<dbReference type="InterPro" id="IPR001314">
    <property type="entry name" value="Peptidase_S1A"/>
</dbReference>
<dbReference type="PROSITE" id="PS00134">
    <property type="entry name" value="TRYPSIN_HIS"/>
    <property type="match status" value="1"/>
</dbReference>
<sequence length="270" mass="29156">MRRWMILSFMALVVTSSAFAQDAQLRRLETTNTGREWEAVGRLDMDGVGFCTGALIAPNLVLTAAHCLFDKRSKQPIDHDKIEFLAGWRNGRASAYRNVRRAVVHPAYVYDGEVSSARVRNDLALLELSQPIRNTTIRPFGTAVRPATGDRVGVVSYAKSRSEVPSLQEVCTVLSRQEGVLITSCSVDFGSSGAPIFSFDGGEANIVSVVSAKAELDGKNVSLGTSLAEPLEELRSVLLAGGGFQQDASPSVNRVRVGVRNDTGAKFVKP</sequence>
<accession>A0A221K5G4</accession>
<keyword evidence="5" id="KW-1185">Reference proteome</keyword>
<dbReference type="EC" id="3.4.21.19" evidence="4"/>
<dbReference type="GO" id="GO:0006508">
    <property type="term" value="P:proteolysis"/>
    <property type="evidence" value="ECO:0007669"/>
    <property type="project" value="InterPro"/>
</dbReference>
<feature type="chain" id="PRO_5012826981" evidence="2">
    <location>
        <begin position="21"/>
        <end position="270"/>
    </location>
</feature>
<keyword evidence="1 2" id="KW-0732">Signal</keyword>
<dbReference type="EMBL" id="CP022415">
    <property type="protein sequence ID" value="ASM74185.1"/>
    <property type="molecule type" value="Genomic_DNA"/>
</dbReference>
<dbReference type="SUPFAM" id="SSF50494">
    <property type="entry name" value="Trypsin-like serine proteases"/>
    <property type="match status" value="1"/>
</dbReference>
<evidence type="ECO:0000313" key="4">
    <source>
        <dbReference type="EMBL" id="ASM74185.1"/>
    </source>
</evidence>
<proteinExistence type="predicted"/>
<evidence type="ECO:0000259" key="3">
    <source>
        <dbReference type="PROSITE" id="PS50240"/>
    </source>
</evidence>
<reference evidence="4 5" key="1">
    <citation type="submission" date="2017-07" db="EMBL/GenBank/DDBJ databases">
        <title>Genome Sequence of Sulfitobacter pseudonitzschiae Strain SMR1 Isolated from a culture of the Diatom Skeletonema marinoi.</title>
        <authorList>
            <person name="Topel M."/>
            <person name="Pinder M.I.M."/>
            <person name="Johansson O.N."/>
            <person name="Kourtchenko O."/>
            <person name="Godhe A."/>
            <person name="Clarke A.K."/>
        </authorList>
    </citation>
    <scope>NUCLEOTIDE SEQUENCE [LARGE SCALE GENOMIC DNA]</scope>
    <source>
        <strain evidence="4 5">SMR1</strain>
    </source>
</reference>
<dbReference type="InterPro" id="IPR018114">
    <property type="entry name" value="TRYPSIN_HIS"/>
</dbReference>
<evidence type="ECO:0000256" key="2">
    <source>
        <dbReference type="SAM" id="SignalP"/>
    </source>
</evidence>
<name>A0A221K5G4_9RHOB</name>